<dbReference type="GO" id="GO:0043565">
    <property type="term" value="F:sequence-specific DNA binding"/>
    <property type="evidence" value="ECO:0007669"/>
    <property type="project" value="InterPro"/>
</dbReference>
<feature type="domain" description="DNA binding HTH" evidence="1">
    <location>
        <begin position="50"/>
        <end position="76"/>
    </location>
</feature>
<dbReference type="InterPro" id="IPR002197">
    <property type="entry name" value="HTH_Fis"/>
</dbReference>
<evidence type="ECO:0000313" key="2">
    <source>
        <dbReference type="EMBL" id="CSC60936.1"/>
    </source>
</evidence>
<dbReference type="InterPro" id="IPR009057">
    <property type="entry name" value="Homeodomain-like_sf"/>
</dbReference>
<dbReference type="SUPFAM" id="SSF46689">
    <property type="entry name" value="Homeodomain-like"/>
    <property type="match status" value="1"/>
</dbReference>
<organism evidence="2 3">
    <name type="scientific">Vibrio cholerae</name>
    <dbReference type="NCBI Taxonomy" id="666"/>
    <lineage>
        <taxon>Bacteria</taxon>
        <taxon>Pseudomonadati</taxon>
        <taxon>Pseudomonadota</taxon>
        <taxon>Gammaproteobacteria</taxon>
        <taxon>Vibrionales</taxon>
        <taxon>Vibrionaceae</taxon>
        <taxon>Vibrio</taxon>
    </lineage>
</organism>
<reference evidence="2 3" key="1">
    <citation type="submission" date="2015-07" db="EMBL/GenBank/DDBJ databases">
        <authorList>
            <consortium name="Pathogen Informatics"/>
        </authorList>
    </citation>
    <scope>NUCLEOTIDE SEQUENCE [LARGE SCALE GENOMIC DNA]</scope>
    <source>
        <strain evidence="2 3">A325</strain>
    </source>
</reference>
<dbReference type="Pfam" id="PF02954">
    <property type="entry name" value="HTH_8"/>
    <property type="match status" value="1"/>
</dbReference>
<evidence type="ECO:0000259" key="1">
    <source>
        <dbReference type="Pfam" id="PF02954"/>
    </source>
</evidence>
<evidence type="ECO:0000313" key="3">
    <source>
        <dbReference type="Proteomes" id="UP000046067"/>
    </source>
</evidence>
<accession>A0A655Z8L7</accession>
<proteinExistence type="predicted"/>
<dbReference type="AlphaFoldDB" id="A0A655Z8L7"/>
<dbReference type="Gene3D" id="1.10.10.60">
    <property type="entry name" value="Homeodomain-like"/>
    <property type="match status" value="1"/>
</dbReference>
<sequence>MAEGEGVLTFNHLPTHLAQKLSHAAPIAAEDDQQKDIKSTVEASLLKTYQATQGNISQTSRLLGLSRNTIYRKLKALGILK</sequence>
<protein>
    <submittedName>
        <fullName evidence="2">Sigma-54 dependent transcriptional regulator</fullName>
    </submittedName>
</protein>
<dbReference type="PRINTS" id="PR01590">
    <property type="entry name" value="HTHFIS"/>
</dbReference>
<dbReference type="Proteomes" id="UP000046067">
    <property type="component" value="Unassembled WGS sequence"/>
</dbReference>
<dbReference type="EMBL" id="CWQJ01000023">
    <property type="protein sequence ID" value="CSC60936.1"/>
    <property type="molecule type" value="Genomic_DNA"/>
</dbReference>
<name>A0A655Z8L7_VIBCL</name>
<gene>
    <name evidence="2" type="ORF">ERS013201_03063</name>
</gene>